<dbReference type="RefSeq" id="XP_040683642.1">
    <property type="nucleotide sequence ID" value="XM_040836821.1"/>
</dbReference>
<sequence>MHKNTSINADRLYLPNEIWTIIAYYLPRMPDQPRWLSWRKYRTLNSIFKKEVEDFYIKEYLQHMCLMVDTEKFHTTSDRQYIPFKKDFFFSRFEGNESQTAVMASSEIALNIPHTPMIDSALETELSMFHEAGYHPFMIMRFANGLTDMMPMDIGWRYIQGNLCFRFNWRTYFCTLFYDLEYIDEWSDLLEIRSCVRLSGELDNHPSIDSESMTSPYAMSTLMEAARTTEIGHDGRLLMARRDRRYRLGVRSGQFPRHPFGGPTIFSRRFERLDEDRVIRKLHERQYEMNSASGRVVVEW</sequence>
<proteinExistence type="predicted"/>
<organism evidence="1 2">
    <name type="scientific">Aspergillus wentii DTO 134E9</name>
    <dbReference type="NCBI Taxonomy" id="1073089"/>
    <lineage>
        <taxon>Eukaryota</taxon>
        <taxon>Fungi</taxon>
        <taxon>Dikarya</taxon>
        <taxon>Ascomycota</taxon>
        <taxon>Pezizomycotina</taxon>
        <taxon>Eurotiomycetes</taxon>
        <taxon>Eurotiomycetidae</taxon>
        <taxon>Eurotiales</taxon>
        <taxon>Aspergillaceae</taxon>
        <taxon>Aspergillus</taxon>
        <taxon>Aspergillus subgen. Cremei</taxon>
    </lineage>
</organism>
<dbReference type="VEuPathDB" id="FungiDB:ASPWEDRAFT_46694"/>
<evidence type="ECO:0000313" key="2">
    <source>
        <dbReference type="Proteomes" id="UP000184383"/>
    </source>
</evidence>
<dbReference type="EMBL" id="KV878218">
    <property type="protein sequence ID" value="OJJ29965.1"/>
    <property type="molecule type" value="Genomic_DNA"/>
</dbReference>
<name>A0A1L9R4V7_ASPWE</name>
<reference evidence="2" key="1">
    <citation type="journal article" date="2017" name="Genome Biol.">
        <title>Comparative genomics reveals high biological diversity and specific adaptations in the industrially and medically important fungal genus Aspergillus.</title>
        <authorList>
            <person name="de Vries R.P."/>
            <person name="Riley R."/>
            <person name="Wiebenga A."/>
            <person name="Aguilar-Osorio G."/>
            <person name="Amillis S."/>
            <person name="Uchima C.A."/>
            <person name="Anderluh G."/>
            <person name="Asadollahi M."/>
            <person name="Askin M."/>
            <person name="Barry K."/>
            <person name="Battaglia E."/>
            <person name="Bayram O."/>
            <person name="Benocci T."/>
            <person name="Braus-Stromeyer S.A."/>
            <person name="Caldana C."/>
            <person name="Canovas D."/>
            <person name="Cerqueira G.C."/>
            <person name="Chen F."/>
            <person name="Chen W."/>
            <person name="Choi C."/>
            <person name="Clum A."/>
            <person name="Dos Santos R.A."/>
            <person name="Damasio A.R."/>
            <person name="Diallinas G."/>
            <person name="Emri T."/>
            <person name="Fekete E."/>
            <person name="Flipphi M."/>
            <person name="Freyberg S."/>
            <person name="Gallo A."/>
            <person name="Gournas C."/>
            <person name="Habgood R."/>
            <person name="Hainaut M."/>
            <person name="Harispe M.L."/>
            <person name="Henrissat B."/>
            <person name="Hilden K.S."/>
            <person name="Hope R."/>
            <person name="Hossain A."/>
            <person name="Karabika E."/>
            <person name="Karaffa L."/>
            <person name="Karanyi Z."/>
            <person name="Krasevec N."/>
            <person name="Kuo A."/>
            <person name="Kusch H."/>
            <person name="LaButti K."/>
            <person name="Lagendijk E.L."/>
            <person name="Lapidus A."/>
            <person name="Levasseur A."/>
            <person name="Lindquist E."/>
            <person name="Lipzen A."/>
            <person name="Logrieco A.F."/>
            <person name="MacCabe A."/>
            <person name="Maekelae M.R."/>
            <person name="Malavazi I."/>
            <person name="Melin P."/>
            <person name="Meyer V."/>
            <person name="Mielnichuk N."/>
            <person name="Miskei M."/>
            <person name="Molnar A.P."/>
            <person name="Mule G."/>
            <person name="Ngan C.Y."/>
            <person name="Orejas M."/>
            <person name="Orosz E."/>
            <person name="Ouedraogo J.P."/>
            <person name="Overkamp K.M."/>
            <person name="Park H.-S."/>
            <person name="Perrone G."/>
            <person name="Piumi F."/>
            <person name="Punt P.J."/>
            <person name="Ram A.F."/>
            <person name="Ramon A."/>
            <person name="Rauscher S."/>
            <person name="Record E."/>
            <person name="Riano-Pachon D.M."/>
            <person name="Robert V."/>
            <person name="Roehrig J."/>
            <person name="Ruller R."/>
            <person name="Salamov A."/>
            <person name="Salih N.S."/>
            <person name="Samson R.A."/>
            <person name="Sandor E."/>
            <person name="Sanguinetti M."/>
            <person name="Schuetze T."/>
            <person name="Sepcic K."/>
            <person name="Shelest E."/>
            <person name="Sherlock G."/>
            <person name="Sophianopoulou V."/>
            <person name="Squina F.M."/>
            <person name="Sun H."/>
            <person name="Susca A."/>
            <person name="Todd R.B."/>
            <person name="Tsang A."/>
            <person name="Unkles S.E."/>
            <person name="van de Wiele N."/>
            <person name="van Rossen-Uffink D."/>
            <person name="Oliveira J.V."/>
            <person name="Vesth T.C."/>
            <person name="Visser J."/>
            <person name="Yu J.-H."/>
            <person name="Zhou M."/>
            <person name="Andersen M.R."/>
            <person name="Archer D.B."/>
            <person name="Baker S.E."/>
            <person name="Benoit I."/>
            <person name="Brakhage A.A."/>
            <person name="Braus G.H."/>
            <person name="Fischer R."/>
            <person name="Frisvad J.C."/>
            <person name="Goldman G.H."/>
            <person name="Houbraken J."/>
            <person name="Oakley B."/>
            <person name="Pocsi I."/>
            <person name="Scazzocchio C."/>
            <person name="Seiboth B."/>
            <person name="vanKuyk P.A."/>
            <person name="Wortman J."/>
            <person name="Dyer P.S."/>
            <person name="Grigoriev I.V."/>
        </authorList>
    </citation>
    <scope>NUCLEOTIDE SEQUENCE [LARGE SCALE GENOMIC DNA]</scope>
    <source>
        <strain evidence="2">DTO 134E9</strain>
    </source>
</reference>
<accession>A0A1L9R4V7</accession>
<gene>
    <name evidence="1" type="ORF">ASPWEDRAFT_46694</name>
</gene>
<protein>
    <submittedName>
        <fullName evidence="1">Uncharacterized protein</fullName>
    </submittedName>
</protein>
<dbReference type="Proteomes" id="UP000184383">
    <property type="component" value="Unassembled WGS sequence"/>
</dbReference>
<keyword evidence="2" id="KW-1185">Reference proteome</keyword>
<dbReference type="OrthoDB" id="4494427at2759"/>
<dbReference type="STRING" id="1073089.A0A1L9R4V7"/>
<dbReference type="AlphaFoldDB" id="A0A1L9R4V7"/>
<evidence type="ECO:0000313" key="1">
    <source>
        <dbReference type="EMBL" id="OJJ29965.1"/>
    </source>
</evidence>
<dbReference type="GeneID" id="63752669"/>